<keyword evidence="1" id="KW-1185">Reference proteome</keyword>
<organism evidence="1 2">
    <name type="scientific">Acrobeloides nanus</name>
    <dbReference type="NCBI Taxonomy" id="290746"/>
    <lineage>
        <taxon>Eukaryota</taxon>
        <taxon>Metazoa</taxon>
        <taxon>Ecdysozoa</taxon>
        <taxon>Nematoda</taxon>
        <taxon>Chromadorea</taxon>
        <taxon>Rhabditida</taxon>
        <taxon>Tylenchina</taxon>
        <taxon>Cephalobomorpha</taxon>
        <taxon>Cephaloboidea</taxon>
        <taxon>Cephalobidae</taxon>
        <taxon>Acrobeloides</taxon>
    </lineage>
</organism>
<sequence>MREVEKEVNAQARAAGIESPEVNLVFTMDKQTDVRRYNVPIANEVSALKKFLVLKLPHQLSDNDNYLMTKIFHVMQQQDYHNDILHIKADECNGVTLKNSITAFIFIKRSIIESRKEEMFERVKEKRAKKLAEQAAAHK</sequence>
<name>A0A914C4Z2_9BILA</name>
<evidence type="ECO:0000313" key="2">
    <source>
        <dbReference type="WBParaSite" id="ACRNAN_Path_310.g1190.t1"/>
    </source>
</evidence>
<dbReference type="Proteomes" id="UP000887540">
    <property type="component" value="Unplaced"/>
</dbReference>
<evidence type="ECO:0000313" key="1">
    <source>
        <dbReference type="Proteomes" id="UP000887540"/>
    </source>
</evidence>
<accession>A0A914C4Z2</accession>
<dbReference type="WBParaSite" id="ACRNAN_Path_310.g1190.t1">
    <property type="protein sequence ID" value="ACRNAN_Path_310.g1190.t1"/>
    <property type="gene ID" value="ACRNAN_Path_310.g1190"/>
</dbReference>
<reference evidence="2" key="1">
    <citation type="submission" date="2022-11" db="UniProtKB">
        <authorList>
            <consortium name="WormBaseParasite"/>
        </authorList>
    </citation>
    <scope>IDENTIFICATION</scope>
</reference>
<dbReference type="AlphaFoldDB" id="A0A914C4Z2"/>
<proteinExistence type="predicted"/>
<protein>
    <submittedName>
        <fullName evidence="2">Uncharacterized protein</fullName>
    </submittedName>
</protein>